<evidence type="ECO:0000313" key="8">
    <source>
        <dbReference type="Proteomes" id="UP000199612"/>
    </source>
</evidence>
<gene>
    <name evidence="7" type="ORF">SAMN04488102_11627</name>
</gene>
<feature type="transmembrane region" description="Helical" evidence="5">
    <location>
        <begin position="29"/>
        <end position="47"/>
    </location>
</feature>
<evidence type="ECO:0000259" key="6">
    <source>
        <dbReference type="Pfam" id="PF00999"/>
    </source>
</evidence>
<name>A0A1I1KZ46_9LACT</name>
<dbReference type="STRING" id="753702.SAMN04488102_11627"/>
<keyword evidence="2 5" id="KW-0812">Transmembrane</keyword>
<reference evidence="8" key="1">
    <citation type="submission" date="2016-10" db="EMBL/GenBank/DDBJ databases">
        <authorList>
            <person name="Varghese N."/>
            <person name="Submissions S."/>
        </authorList>
    </citation>
    <scope>NUCLEOTIDE SEQUENCE [LARGE SCALE GENOMIC DNA]</scope>
    <source>
        <strain evidence="8">DSM 23664</strain>
    </source>
</reference>
<dbReference type="InterPro" id="IPR038770">
    <property type="entry name" value="Na+/solute_symporter_sf"/>
</dbReference>
<feature type="transmembrane region" description="Helical" evidence="5">
    <location>
        <begin position="352"/>
        <end position="376"/>
    </location>
</feature>
<feature type="domain" description="Cation/H+ exchanger transmembrane" evidence="6">
    <location>
        <begin position="8"/>
        <end position="371"/>
    </location>
</feature>
<protein>
    <submittedName>
        <fullName evidence="7">Kef-type K+ transport system, membrane component KefB</fullName>
    </submittedName>
</protein>
<dbReference type="GO" id="GO:1902600">
    <property type="term" value="P:proton transmembrane transport"/>
    <property type="evidence" value="ECO:0007669"/>
    <property type="project" value="InterPro"/>
</dbReference>
<keyword evidence="8" id="KW-1185">Reference proteome</keyword>
<comment type="subcellular location">
    <subcellularLocation>
        <location evidence="1">Membrane</location>
        <topology evidence="1">Multi-pass membrane protein</topology>
    </subcellularLocation>
</comment>
<proteinExistence type="predicted"/>
<evidence type="ECO:0000256" key="3">
    <source>
        <dbReference type="ARBA" id="ARBA00022989"/>
    </source>
</evidence>
<evidence type="ECO:0000256" key="5">
    <source>
        <dbReference type="SAM" id="Phobius"/>
    </source>
</evidence>
<feature type="transmembrane region" description="Helical" evidence="5">
    <location>
        <begin position="114"/>
        <end position="134"/>
    </location>
</feature>
<feature type="transmembrane region" description="Helical" evidence="5">
    <location>
        <begin position="53"/>
        <end position="74"/>
    </location>
</feature>
<keyword evidence="3 5" id="KW-1133">Transmembrane helix</keyword>
<dbReference type="Proteomes" id="UP000199612">
    <property type="component" value="Unassembled WGS sequence"/>
</dbReference>
<evidence type="ECO:0000313" key="7">
    <source>
        <dbReference type="EMBL" id="SFC66076.1"/>
    </source>
</evidence>
<dbReference type="RefSeq" id="WP_091531423.1">
    <property type="nucleotide sequence ID" value="NZ_FOLT01000016.1"/>
</dbReference>
<feature type="transmembrane region" description="Helical" evidence="5">
    <location>
        <begin position="86"/>
        <end position="108"/>
    </location>
</feature>
<dbReference type="Gene3D" id="1.20.1530.20">
    <property type="match status" value="1"/>
</dbReference>
<dbReference type="AlphaFoldDB" id="A0A1I1KZ46"/>
<sequence length="390" mass="41452">MSYTLYIAIILVAGMGGGKLAKKLKLPTVTGYILTGLMLGPSLLNLITTEVYYSLQFANELALSMLAVSVGTELHWRVFRAFGKNLVKLSLGNTFFTAVIVALVTWLLGMPIQYALILGPLAMSVSPSGVVSIIKETKAEGEMTQNLLGLVAFDNLVTILTFGMMVSFVQSMVNDTGASIIMLVGSVVLDILFASLVGIVGGAFVSYFIRKEISNDKLLALLIAALLFNSGVAAYFGLSPILTDMIAGVTITNLTNRKVLVASLLNRIELPIFIIFLTLAGAHLDVAIFGQVGLVGIGYIVARSLGKYAGSFIFSHFTTVSKKVRYNLGYGLIPQAGVAIGLATIAEQSLPNVSGAITGVVLTGVVFFEIFGPLLLEKALVRVDEIPNES</sequence>
<dbReference type="InterPro" id="IPR006153">
    <property type="entry name" value="Cation/H_exchanger_TM"/>
</dbReference>
<feature type="transmembrane region" description="Helical" evidence="5">
    <location>
        <begin position="180"/>
        <end position="209"/>
    </location>
</feature>
<evidence type="ECO:0000256" key="1">
    <source>
        <dbReference type="ARBA" id="ARBA00004141"/>
    </source>
</evidence>
<feature type="transmembrane region" description="Helical" evidence="5">
    <location>
        <begin position="218"/>
        <end position="238"/>
    </location>
</feature>
<dbReference type="PANTHER" id="PTHR43021">
    <property type="entry name" value="NA(+)/H(+) ANTIPORTER-RELATED"/>
    <property type="match status" value="1"/>
</dbReference>
<feature type="transmembrane region" description="Helical" evidence="5">
    <location>
        <begin position="272"/>
        <end position="302"/>
    </location>
</feature>
<dbReference type="OrthoDB" id="9793589at2"/>
<evidence type="ECO:0000256" key="4">
    <source>
        <dbReference type="ARBA" id="ARBA00023136"/>
    </source>
</evidence>
<keyword evidence="4 5" id="KW-0472">Membrane</keyword>
<feature type="transmembrane region" description="Helical" evidence="5">
    <location>
        <begin position="6"/>
        <end position="22"/>
    </location>
</feature>
<dbReference type="PANTHER" id="PTHR43021:SF2">
    <property type="entry name" value="CATION_H+ EXCHANGER DOMAIN-CONTAINING PROTEIN"/>
    <property type="match status" value="1"/>
</dbReference>
<evidence type="ECO:0000256" key="2">
    <source>
        <dbReference type="ARBA" id="ARBA00022692"/>
    </source>
</evidence>
<dbReference type="GO" id="GO:0015297">
    <property type="term" value="F:antiporter activity"/>
    <property type="evidence" value="ECO:0007669"/>
    <property type="project" value="InterPro"/>
</dbReference>
<dbReference type="GO" id="GO:0016020">
    <property type="term" value="C:membrane"/>
    <property type="evidence" value="ECO:0007669"/>
    <property type="project" value="UniProtKB-SubCell"/>
</dbReference>
<feature type="transmembrane region" description="Helical" evidence="5">
    <location>
        <begin position="328"/>
        <end position="346"/>
    </location>
</feature>
<organism evidence="7 8">
    <name type="scientific">Alkalibacterium subtropicum</name>
    <dbReference type="NCBI Taxonomy" id="753702"/>
    <lineage>
        <taxon>Bacteria</taxon>
        <taxon>Bacillati</taxon>
        <taxon>Bacillota</taxon>
        <taxon>Bacilli</taxon>
        <taxon>Lactobacillales</taxon>
        <taxon>Carnobacteriaceae</taxon>
        <taxon>Alkalibacterium</taxon>
    </lineage>
</organism>
<dbReference type="EMBL" id="FOLT01000016">
    <property type="protein sequence ID" value="SFC66076.1"/>
    <property type="molecule type" value="Genomic_DNA"/>
</dbReference>
<accession>A0A1I1KZ46</accession>
<feature type="transmembrane region" description="Helical" evidence="5">
    <location>
        <begin position="146"/>
        <end position="168"/>
    </location>
</feature>
<dbReference type="Pfam" id="PF00999">
    <property type="entry name" value="Na_H_Exchanger"/>
    <property type="match status" value="1"/>
</dbReference>